<dbReference type="InterPro" id="IPR028082">
    <property type="entry name" value="Peripla_BP_I"/>
</dbReference>
<evidence type="ECO:0000256" key="3">
    <source>
        <dbReference type="ARBA" id="ARBA00023163"/>
    </source>
</evidence>
<evidence type="ECO:0000313" key="7">
    <source>
        <dbReference type="Proteomes" id="UP001144280"/>
    </source>
</evidence>
<evidence type="ECO:0000256" key="4">
    <source>
        <dbReference type="SAM" id="MobiDB-lite"/>
    </source>
</evidence>
<dbReference type="PROSITE" id="PS50932">
    <property type="entry name" value="HTH_LACI_2"/>
    <property type="match status" value="1"/>
</dbReference>
<feature type="region of interest" description="Disordered" evidence="4">
    <location>
        <begin position="314"/>
        <end position="334"/>
    </location>
</feature>
<dbReference type="PANTHER" id="PTHR30146:SF153">
    <property type="entry name" value="LACTOSE OPERON REPRESSOR"/>
    <property type="match status" value="1"/>
</dbReference>
<evidence type="ECO:0000256" key="1">
    <source>
        <dbReference type="ARBA" id="ARBA00023015"/>
    </source>
</evidence>
<proteinExistence type="predicted"/>
<protein>
    <submittedName>
        <fullName evidence="6">LacI family transcriptional regulator</fullName>
    </submittedName>
</protein>
<evidence type="ECO:0000259" key="5">
    <source>
        <dbReference type="PROSITE" id="PS50932"/>
    </source>
</evidence>
<dbReference type="Pfam" id="PF13377">
    <property type="entry name" value="Peripla_BP_3"/>
    <property type="match status" value="1"/>
</dbReference>
<sequence length="334" mass="36209">MRSRPRPTIREVARLAGVSHQTVSRYLKTDDTISKALQQRIATAIAQLDYRPNLVARAMRSRKTGRLAFLLPPGTAISSLEMLTGAKTEAHSAGYVVEVVTLDGSPDTRTDRVLELADSGLFEGLVSLTALPDVSSRRDPQGPPIIVAPHYDEHMRSVGELADAPAVEEFITRLADQGHRRFVHLAGDYVHMSARRRREVYIETIERLGLDSYGVIDCDWLAQRARQAILDLPEGSGVTAVIAANDVLAVGAISGAYLRGWLVPGDLSVTGWDDNPVAAAMTPAVTTVSVDYQSLGRRAVSRLLATLRGEEAPESREPVSAAIWRESTGPAPTT</sequence>
<dbReference type="InterPro" id="IPR010982">
    <property type="entry name" value="Lambda_DNA-bd_dom_sf"/>
</dbReference>
<dbReference type="CDD" id="cd01392">
    <property type="entry name" value="HTH_LacI"/>
    <property type="match status" value="1"/>
</dbReference>
<evidence type="ECO:0000256" key="2">
    <source>
        <dbReference type="ARBA" id="ARBA00023125"/>
    </source>
</evidence>
<dbReference type="SUPFAM" id="SSF53822">
    <property type="entry name" value="Periplasmic binding protein-like I"/>
    <property type="match status" value="1"/>
</dbReference>
<dbReference type="Pfam" id="PF00356">
    <property type="entry name" value="LacI"/>
    <property type="match status" value="1"/>
</dbReference>
<keyword evidence="3" id="KW-0804">Transcription</keyword>
<accession>A0ABQ5R6A7</accession>
<dbReference type="PANTHER" id="PTHR30146">
    <property type="entry name" value="LACI-RELATED TRANSCRIPTIONAL REPRESSOR"/>
    <property type="match status" value="1"/>
</dbReference>
<dbReference type="Gene3D" id="1.10.260.40">
    <property type="entry name" value="lambda repressor-like DNA-binding domains"/>
    <property type="match status" value="1"/>
</dbReference>
<name>A0ABQ5R6A7_9ACTN</name>
<keyword evidence="7" id="KW-1185">Reference proteome</keyword>
<reference evidence="6" key="1">
    <citation type="submission" date="2022-12" db="EMBL/GenBank/DDBJ databases">
        <title>New Phytohabitans aurantiacus sp. RD004123 nov., an actinomycete isolated from soil.</title>
        <authorList>
            <person name="Triningsih D.W."/>
            <person name="Harunari E."/>
            <person name="Igarashi Y."/>
        </authorList>
    </citation>
    <scope>NUCLEOTIDE SEQUENCE</scope>
    <source>
        <strain evidence="6">RD004123</strain>
    </source>
</reference>
<gene>
    <name evidence="6" type="ORF">Pa4123_67660</name>
</gene>
<dbReference type="Proteomes" id="UP001144280">
    <property type="component" value="Unassembled WGS sequence"/>
</dbReference>
<feature type="domain" description="HTH lacI-type" evidence="5">
    <location>
        <begin position="7"/>
        <end position="61"/>
    </location>
</feature>
<dbReference type="Gene3D" id="3.40.50.2300">
    <property type="match status" value="2"/>
</dbReference>
<dbReference type="InterPro" id="IPR046335">
    <property type="entry name" value="LacI/GalR-like_sensor"/>
</dbReference>
<dbReference type="SUPFAM" id="SSF47413">
    <property type="entry name" value="lambda repressor-like DNA-binding domains"/>
    <property type="match status" value="1"/>
</dbReference>
<keyword evidence="1" id="KW-0805">Transcription regulation</keyword>
<dbReference type="InterPro" id="IPR000843">
    <property type="entry name" value="HTH_LacI"/>
</dbReference>
<dbReference type="EMBL" id="BSDI01000045">
    <property type="protein sequence ID" value="GLI01490.1"/>
    <property type="molecule type" value="Genomic_DNA"/>
</dbReference>
<dbReference type="PROSITE" id="PS00356">
    <property type="entry name" value="HTH_LACI_1"/>
    <property type="match status" value="1"/>
</dbReference>
<evidence type="ECO:0000313" key="6">
    <source>
        <dbReference type="EMBL" id="GLI01490.1"/>
    </source>
</evidence>
<dbReference type="SMART" id="SM00354">
    <property type="entry name" value="HTH_LACI"/>
    <property type="match status" value="1"/>
</dbReference>
<keyword evidence="2" id="KW-0238">DNA-binding</keyword>
<organism evidence="6 7">
    <name type="scientific">Phytohabitans aurantiacus</name>
    <dbReference type="NCBI Taxonomy" id="3016789"/>
    <lineage>
        <taxon>Bacteria</taxon>
        <taxon>Bacillati</taxon>
        <taxon>Actinomycetota</taxon>
        <taxon>Actinomycetes</taxon>
        <taxon>Micromonosporales</taxon>
        <taxon>Micromonosporaceae</taxon>
    </lineage>
</organism>
<dbReference type="RefSeq" id="WP_281902566.1">
    <property type="nucleotide sequence ID" value="NZ_BSDI01000045.1"/>
</dbReference>
<comment type="caution">
    <text evidence="6">The sequence shown here is derived from an EMBL/GenBank/DDBJ whole genome shotgun (WGS) entry which is preliminary data.</text>
</comment>